<dbReference type="AlphaFoldDB" id="A0AAU9TX29"/>
<accession>A0AAU9TX29</accession>
<evidence type="ECO:0000256" key="6">
    <source>
        <dbReference type="ARBA" id="ARBA00022825"/>
    </source>
</evidence>
<keyword evidence="8" id="KW-1199">Hemostasis impairing toxin</keyword>
<evidence type="ECO:0000256" key="10">
    <source>
        <dbReference type="ARBA" id="ARBA00084094"/>
    </source>
</evidence>
<evidence type="ECO:0000313" key="15">
    <source>
        <dbReference type="Proteomes" id="UP001153954"/>
    </source>
</evidence>
<dbReference type="SMART" id="SM00020">
    <property type="entry name" value="Tryp_SPc"/>
    <property type="match status" value="1"/>
</dbReference>
<comment type="similarity">
    <text evidence="2">Belongs to the peptidase S1 family.</text>
</comment>
<comment type="caution">
    <text evidence="14">The sequence shown here is derived from an EMBL/GenBank/DDBJ whole genome shotgun (WGS) entry which is preliminary data.</text>
</comment>
<dbReference type="PANTHER" id="PTHR24276:SF91">
    <property type="entry name" value="AT26814P-RELATED"/>
    <property type="match status" value="1"/>
</dbReference>
<dbReference type="PROSITE" id="PS00135">
    <property type="entry name" value="TRYPSIN_SER"/>
    <property type="match status" value="1"/>
</dbReference>
<evidence type="ECO:0000256" key="11">
    <source>
        <dbReference type="RuleBase" id="RU363034"/>
    </source>
</evidence>
<dbReference type="GO" id="GO:0006508">
    <property type="term" value="P:proteolysis"/>
    <property type="evidence" value="ECO:0007669"/>
    <property type="project" value="UniProtKB-KW"/>
</dbReference>
<dbReference type="Pfam" id="PF00089">
    <property type="entry name" value="Trypsin"/>
    <property type="match status" value="1"/>
</dbReference>
<evidence type="ECO:0000256" key="4">
    <source>
        <dbReference type="ARBA" id="ARBA00022670"/>
    </source>
</evidence>
<evidence type="ECO:0000256" key="8">
    <source>
        <dbReference type="ARBA" id="ARBA00023240"/>
    </source>
</evidence>
<dbReference type="FunFam" id="2.40.10.10:FF:000068">
    <property type="entry name" value="transmembrane protease serine 2"/>
    <property type="match status" value="1"/>
</dbReference>
<evidence type="ECO:0000313" key="14">
    <source>
        <dbReference type="EMBL" id="CAH2090052.1"/>
    </source>
</evidence>
<dbReference type="SUPFAM" id="SSF50494">
    <property type="entry name" value="Trypsin-like serine proteases"/>
    <property type="match status" value="1"/>
</dbReference>
<dbReference type="Proteomes" id="UP001153954">
    <property type="component" value="Unassembled WGS sequence"/>
</dbReference>
<dbReference type="InterPro" id="IPR001314">
    <property type="entry name" value="Peptidase_S1A"/>
</dbReference>
<evidence type="ECO:0000256" key="9">
    <source>
        <dbReference type="ARBA" id="ARBA00055534"/>
    </source>
</evidence>
<sequence>MSFKAGFLLIALLVGSYAFPAQEDDMSILFDHTDPSSRIVGGNTASHVPFMVALTTGAFVRNLLCGGSLVTSRHVLTAAHCIVAASSGNTLISSLRGHVNTNRFASGGTSYSFSRRIVHGSYNPSTIKNDIGFVVTSSNVALSSSVSLVPLSFDFVGGGVATSVTGWGRIRSGGSVSQVLLQLSATVVDGNECRNRVAERAPQIGVNAPPVDPTIEICTFHSNGRGMCNGDSGSPLMRADRNHQIGIVSWGLPCARNAPDMFVRISAYRSFIEQSIR</sequence>
<dbReference type="GO" id="GO:0005576">
    <property type="term" value="C:extracellular region"/>
    <property type="evidence" value="ECO:0007669"/>
    <property type="project" value="UniProtKB-SubCell"/>
</dbReference>
<dbReference type="Gene3D" id="2.40.10.10">
    <property type="entry name" value="Trypsin-like serine proteases"/>
    <property type="match status" value="1"/>
</dbReference>
<gene>
    <name evidence="14" type="ORF">EEDITHA_LOCUS6053</name>
</gene>
<keyword evidence="12" id="KW-0732">Signal</keyword>
<evidence type="ECO:0000256" key="12">
    <source>
        <dbReference type="SAM" id="SignalP"/>
    </source>
</evidence>
<dbReference type="InterPro" id="IPR033116">
    <property type="entry name" value="TRYPSIN_SER"/>
</dbReference>
<dbReference type="InterPro" id="IPR043504">
    <property type="entry name" value="Peptidase_S1_PA_chymotrypsin"/>
</dbReference>
<evidence type="ECO:0000256" key="7">
    <source>
        <dbReference type="ARBA" id="ARBA00023157"/>
    </source>
</evidence>
<keyword evidence="3" id="KW-0800">Toxin</keyword>
<keyword evidence="4 11" id="KW-0645">Protease</keyword>
<organism evidence="14 15">
    <name type="scientific">Euphydryas editha</name>
    <name type="common">Edith's checkerspot</name>
    <dbReference type="NCBI Taxonomy" id="104508"/>
    <lineage>
        <taxon>Eukaryota</taxon>
        <taxon>Metazoa</taxon>
        <taxon>Ecdysozoa</taxon>
        <taxon>Arthropoda</taxon>
        <taxon>Hexapoda</taxon>
        <taxon>Insecta</taxon>
        <taxon>Pterygota</taxon>
        <taxon>Neoptera</taxon>
        <taxon>Endopterygota</taxon>
        <taxon>Lepidoptera</taxon>
        <taxon>Glossata</taxon>
        <taxon>Ditrysia</taxon>
        <taxon>Papilionoidea</taxon>
        <taxon>Nymphalidae</taxon>
        <taxon>Nymphalinae</taxon>
        <taxon>Euphydryas</taxon>
    </lineage>
</organism>
<evidence type="ECO:0000256" key="3">
    <source>
        <dbReference type="ARBA" id="ARBA00022656"/>
    </source>
</evidence>
<dbReference type="EMBL" id="CAKOGL010000009">
    <property type="protein sequence ID" value="CAH2090052.1"/>
    <property type="molecule type" value="Genomic_DNA"/>
</dbReference>
<dbReference type="InterPro" id="IPR050430">
    <property type="entry name" value="Peptidase_S1"/>
</dbReference>
<dbReference type="InterPro" id="IPR009003">
    <property type="entry name" value="Peptidase_S1_PA"/>
</dbReference>
<keyword evidence="5 11" id="KW-0378">Hydrolase</keyword>
<keyword evidence="10" id="KW-1205">Fibrinolytic toxin</keyword>
<feature type="domain" description="Peptidase S1" evidence="13">
    <location>
        <begin position="39"/>
        <end position="277"/>
    </location>
</feature>
<dbReference type="InterPro" id="IPR001254">
    <property type="entry name" value="Trypsin_dom"/>
</dbReference>
<dbReference type="InterPro" id="IPR018114">
    <property type="entry name" value="TRYPSIN_HIS"/>
</dbReference>
<protein>
    <recommendedName>
        <fullName evidence="13">Peptidase S1 domain-containing protein</fullName>
    </recommendedName>
</protein>
<proteinExistence type="inferred from homology"/>
<comment type="function">
    <text evidence="9">Fibrinolytic activity; shows preferential cleavage of Arg-Gly bonds in all three fibrinogen chains. Contact with the caterpillars causes severe bleeding, due the anticoagulant effect of the protein.</text>
</comment>
<dbReference type="PANTHER" id="PTHR24276">
    <property type="entry name" value="POLYSERASE-RELATED"/>
    <property type="match status" value="1"/>
</dbReference>
<dbReference type="CDD" id="cd00190">
    <property type="entry name" value="Tryp_SPc"/>
    <property type="match status" value="1"/>
</dbReference>
<dbReference type="GO" id="GO:0004252">
    <property type="term" value="F:serine-type endopeptidase activity"/>
    <property type="evidence" value="ECO:0007669"/>
    <property type="project" value="InterPro"/>
</dbReference>
<dbReference type="PROSITE" id="PS00134">
    <property type="entry name" value="TRYPSIN_HIS"/>
    <property type="match status" value="1"/>
</dbReference>
<dbReference type="PRINTS" id="PR00722">
    <property type="entry name" value="CHYMOTRYPSIN"/>
</dbReference>
<keyword evidence="6 11" id="KW-0720">Serine protease</keyword>
<keyword evidence="7" id="KW-1015">Disulfide bond</keyword>
<name>A0AAU9TX29_EUPED</name>
<evidence type="ECO:0000256" key="1">
    <source>
        <dbReference type="ARBA" id="ARBA00004239"/>
    </source>
</evidence>
<dbReference type="PROSITE" id="PS50240">
    <property type="entry name" value="TRYPSIN_DOM"/>
    <property type="match status" value="1"/>
</dbReference>
<evidence type="ECO:0000256" key="2">
    <source>
        <dbReference type="ARBA" id="ARBA00007664"/>
    </source>
</evidence>
<dbReference type="GO" id="GO:0090729">
    <property type="term" value="F:toxin activity"/>
    <property type="evidence" value="ECO:0007669"/>
    <property type="project" value="UniProtKB-KW"/>
</dbReference>
<evidence type="ECO:0000259" key="13">
    <source>
        <dbReference type="PROSITE" id="PS50240"/>
    </source>
</evidence>
<feature type="signal peptide" evidence="12">
    <location>
        <begin position="1"/>
        <end position="18"/>
    </location>
</feature>
<comment type="subcellular location">
    <subcellularLocation>
        <location evidence="1">Secreted</location>
        <location evidence="1">Extracellular space</location>
    </subcellularLocation>
</comment>
<evidence type="ECO:0000256" key="5">
    <source>
        <dbReference type="ARBA" id="ARBA00022801"/>
    </source>
</evidence>
<keyword evidence="15" id="KW-1185">Reference proteome</keyword>
<feature type="chain" id="PRO_5043358950" description="Peptidase S1 domain-containing protein" evidence="12">
    <location>
        <begin position="19"/>
        <end position="277"/>
    </location>
</feature>
<reference evidence="14" key="1">
    <citation type="submission" date="2022-03" db="EMBL/GenBank/DDBJ databases">
        <authorList>
            <person name="Tunstrom K."/>
        </authorList>
    </citation>
    <scope>NUCLEOTIDE SEQUENCE</scope>
</reference>